<dbReference type="AlphaFoldDB" id="A0AAD3XTB5"/>
<gene>
    <name evidence="2" type="ORF">Nepgr_017397</name>
</gene>
<comment type="caution">
    <text evidence="2">The sequence shown here is derived from an EMBL/GenBank/DDBJ whole genome shotgun (WGS) entry which is preliminary data.</text>
</comment>
<dbReference type="Proteomes" id="UP001279734">
    <property type="component" value="Unassembled WGS sequence"/>
</dbReference>
<evidence type="ECO:0000313" key="2">
    <source>
        <dbReference type="EMBL" id="GMH15556.1"/>
    </source>
</evidence>
<feature type="compositionally biased region" description="Low complexity" evidence="1">
    <location>
        <begin position="186"/>
        <end position="199"/>
    </location>
</feature>
<name>A0AAD3XTB5_NEPGR</name>
<feature type="region of interest" description="Disordered" evidence="1">
    <location>
        <begin position="1"/>
        <end position="54"/>
    </location>
</feature>
<proteinExistence type="predicted"/>
<feature type="compositionally biased region" description="Basic and acidic residues" evidence="1">
    <location>
        <begin position="18"/>
        <end position="29"/>
    </location>
</feature>
<keyword evidence="3" id="KW-1185">Reference proteome</keyword>
<feature type="compositionally biased region" description="Low complexity" evidence="1">
    <location>
        <begin position="35"/>
        <end position="47"/>
    </location>
</feature>
<reference evidence="2" key="1">
    <citation type="submission" date="2023-05" db="EMBL/GenBank/DDBJ databases">
        <title>Nepenthes gracilis genome sequencing.</title>
        <authorList>
            <person name="Fukushima K."/>
        </authorList>
    </citation>
    <scope>NUCLEOTIDE SEQUENCE</scope>
    <source>
        <strain evidence="2">SING2019-196</strain>
    </source>
</reference>
<feature type="compositionally biased region" description="Polar residues" evidence="1">
    <location>
        <begin position="125"/>
        <end position="143"/>
    </location>
</feature>
<sequence>MLQNHHAAGHKPTCISSKHRELQKNDQHHAARLNTTTGAAKKTTAVASPSRGSHQISFHQHGFRISSMQLNISAWSWPGSVGKKTAANDSSLYSSSISEEKKKKQPRIATLGPKGKANGHPGGASRNQEQRPSAYNSCSSQRGATWPRRQEAWSRLSNTGRERGQEHPAISASREQQQNQHNISRQGPQSSQKSQQSPSHNEQLNSKPSNAQV</sequence>
<accession>A0AAD3XTB5</accession>
<feature type="compositionally biased region" description="Polar residues" evidence="1">
    <location>
        <begin position="200"/>
        <end position="213"/>
    </location>
</feature>
<feature type="compositionally biased region" description="Polar residues" evidence="1">
    <location>
        <begin position="173"/>
        <end position="185"/>
    </location>
</feature>
<protein>
    <submittedName>
        <fullName evidence="2">Uncharacterized protein</fullName>
    </submittedName>
</protein>
<feature type="region of interest" description="Disordered" evidence="1">
    <location>
        <begin position="81"/>
        <end position="213"/>
    </location>
</feature>
<evidence type="ECO:0000313" key="3">
    <source>
        <dbReference type="Proteomes" id="UP001279734"/>
    </source>
</evidence>
<evidence type="ECO:0000256" key="1">
    <source>
        <dbReference type="SAM" id="MobiDB-lite"/>
    </source>
</evidence>
<dbReference type="EMBL" id="BSYO01000015">
    <property type="protein sequence ID" value="GMH15556.1"/>
    <property type="molecule type" value="Genomic_DNA"/>
</dbReference>
<organism evidence="2 3">
    <name type="scientific">Nepenthes gracilis</name>
    <name type="common">Slender pitcher plant</name>
    <dbReference type="NCBI Taxonomy" id="150966"/>
    <lineage>
        <taxon>Eukaryota</taxon>
        <taxon>Viridiplantae</taxon>
        <taxon>Streptophyta</taxon>
        <taxon>Embryophyta</taxon>
        <taxon>Tracheophyta</taxon>
        <taxon>Spermatophyta</taxon>
        <taxon>Magnoliopsida</taxon>
        <taxon>eudicotyledons</taxon>
        <taxon>Gunneridae</taxon>
        <taxon>Pentapetalae</taxon>
        <taxon>Caryophyllales</taxon>
        <taxon>Nepenthaceae</taxon>
        <taxon>Nepenthes</taxon>
    </lineage>
</organism>